<keyword evidence="2" id="KW-1185">Reference proteome</keyword>
<gene>
    <name evidence="1" type="ORF">C3920_00675</name>
</gene>
<organism evidence="1 2">
    <name type="scientific">Novacetimonas pomaceti</name>
    <dbReference type="NCBI Taxonomy" id="2021998"/>
    <lineage>
        <taxon>Bacteria</taxon>
        <taxon>Pseudomonadati</taxon>
        <taxon>Pseudomonadota</taxon>
        <taxon>Alphaproteobacteria</taxon>
        <taxon>Acetobacterales</taxon>
        <taxon>Acetobacteraceae</taxon>
        <taxon>Novacetimonas</taxon>
    </lineage>
</organism>
<sequence>MDAVCLALHDVARPERGGRIQRNLLPVQPGVPLLTARRQGIVPSQKFLVKLFAKSFEGRRLFEKMRPPETSVIFYRGLAIRCMAGGGWPIPSLISCRAEQGLSPTG</sequence>
<proteinExistence type="predicted"/>
<protein>
    <submittedName>
        <fullName evidence="1">Uncharacterized protein</fullName>
    </submittedName>
</protein>
<dbReference type="EMBL" id="PRCW01000005">
    <property type="protein sequence ID" value="PYD49206.1"/>
    <property type="molecule type" value="Genomic_DNA"/>
</dbReference>
<accession>A0ABX5P6Z0</accession>
<name>A0ABX5P6Z0_9PROT</name>
<dbReference type="Proteomes" id="UP000248116">
    <property type="component" value="Unassembled WGS sequence"/>
</dbReference>
<evidence type="ECO:0000313" key="2">
    <source>
        <dbReference type="Proteomes" id="UP000248116"/>
    </source>
</evidence>
<evidence type="ECO:0000313" key="1">
    <source>
        <dbReference type="EMBL" id="PYD49206.1"/>
    </source>
</evidence>
<reference evidence="1 2" key="1">
    <citation type="submission" date="2018-02" db="EMBL/GenBank/DDBJ databases">
        <authorList>
            <person name="Skraban J."/>
            <person name="Trcek J."/>
        </authorList>
    </citation>
    <scope>NUCLEOTIDE SEQUENCE [LARGE SCALE GENOMIC DNA]</scope>
    <source>
        <strain evidence="1 2">AV446</strain>
    </source>
</reference>
<comment type="caution">
    <text evidence="1">The sequence shown here is derived from an EMBL/GenBank/DDBJ whole genome shotgun (WGS) entry which is preliminary data.</text>
</comment>